<protein>
    <submittedName>
        <fullName evidence="2">Uncharacterized protein</fullName>
    </submittedName>
</protein>
<dbReference type="RefSeq" id="XP_043040356.1">
    <property type="nucleotide sequence ID" value="XM_043177118.1"/>
</dbReference>
<feature type="compositionally biased region" description="Basic and acidic residues" evidence="1">
    <location>
        <begin position="49"/>
        <end position="60"/>
    </location>
</feature>
<reference evidence="2" key="1">
    <citation type="submission" date="2020-11" db="EMBL/GenBank/DDBJ databases">
        <title>Adaptations for nitrogen fixation in a non-lichenized fungal sporocarp promotes dispersal by wood-feeding termites.</title>
        <authorList>
            <consortium name="DOE Joint Genome Institute"/>
            <person name="Koch R.A."/>
            <person name="Yoon G."/>
            <person name="Arayal U."/>
            <person name="Lail K."/>
            <person name="Amirebrahimi M."/>
            <person name="Labutti K."/>
            <person name="Lipzen A."/>
            <person name="Riley R."/>
            <person name="Barry K."/>
            <person name="Henrissat B."/>
            <person name="Grigoriev I.V."/>
            <person name="Herr J.R."/>
            <person name="Aime M.C."/>
        </authorList>
    </citation>
    <scope>NUCLEOTIDE SEQUENCE</scope>
    <source>
        <strain evidence="2">MCA 3950</strain>
    </source>
</reference>
<sequence length="128" mass="15041">MEEEYMEAVESYLEWQGEEQKEELERKREEVWQAAERWAKEMEEALREAAQREAEEREATEAAARASVSEVEEKEMVTEDRLQMTLTKAIDFQLHQVLAEQFSPSLSLHFKKVTGHMPLESNGLDHQE</sequence>
<dbReference type="GeneID" id="66099405"/>
<proteinExistence type="predicted"/>
<dbReference type="EMBL" id="MU250533">
    <property type="protein sequence ID" value="KAG7446856.1"/>
    <property type="molecule type" value="Genomic_DNA"/>
</dbReference>
<comment type="caution">
    <text evidence="2">The sequence shown here is derived from an EMBL/GenBank/DDBJ whole genome shotgun (WGS) entry which is preliminary data.</text>
</comment>
<evidence type="ECO:0000313" key="2">
    <source>
        <dbReference type="EMBL" id="KAG7446856.1"/>
    </source>
</evidence>
<organism evidence="2 3">
    <name type="scientific">Guyanagaster necrorhizus</name>
    <dbReference type="NCBI Taxonomy" id="856835"/>
    <lineage>
        <taxon>Eukaryota</taxon>
        <taxon>Fungi</taxon>
        <taxon>Dikarya</taxon>
        <taxon>Basidiomycota</taxon>
        <taxon>Agaricomycotina</taxon>
        <taxon>Agaricomycetes</taxon>
        <taxon>Agaricomycetidae</taxon>
        <taxon>Agaricales</taxon>
        <taxon>Marasmiineae</taxon>
        <taxon>Physalacriaceae</taxon>
        <taxon>Guyanagaster</taxon>
    </lineage>
</organism>
<evidence type="ECO:0000313" key="3">
    <source>
        <dbReference type="Proteomes" id="UP000812287"/>
    </source>
</evidence>
<name>A0A9P8ATC8_9AGAR</name>
<gene>
    <name evidence="2" type="ORF">BT62DRAFT_1005249</name>
</gene>
<keyword evidence="3" id="KW-1185">Reference proteome</keyword>
<feature type="region of interest" description="Disordered" evidence="1">
    <location>
        <begin position="49"/>
        <end position="76"/>
    </location>
</feature>
<dbReference type="Proteomes" id="UP000812287">
    <property type="component" value="Unassembled WGS sequence"/>
</dbReference>
<accession>A0A9P8ATC8</accession>
<evidence type="ECO:0000256" key="1">
    <source>
        <dbReference type="SAM" id="MobiDB-lite"/>
    </source>
</evidence>
<dbReference type="AlphaFoldDB" id="A0A9P8ATC8"/>